<evidence type="ECO:0000256" key="6">
    <source>
        <dbReference type="ARBA" id="ARBA00023326"/>
    </source>
</evidence>
<comment type="similarity">
    <text evidence="7">Belongs to the glycosyl hydrolase 74 family.</text>
</comment>
<evidence type="ECO:0000256" key="2">
    <source>
        <dbReference type="ARBA" id="ARBA00022801"/>
    </source>
</evidence>
<dbReference type="eggNOG" id="ENOG502RCEV">
    <property type="taxonomic scope" value="Eukaryota"/>
</dbReference>
<dbReference type="SUPFAM" id="SSF110296">
    <property type="entry name" value="Oligoxyloglucan reducing end-specific cellobiohydrolase"/>
    <property type="match status" value="2"/>
</dbReference>
<evidence type="ECO:0000256" key="1">
    <source>
        <dbReference type="ARBA" id="ARBA00022729"/>
    </source>
</evidence>
<evidence type="ECO:0000313" key="9">
    <source>
        <dbReference type="EMBL" id="EIN03833.1"/>
    </source>
</evidence>
<keyword evidence="6" id="KW-0624">Polysaccharide degradation</keyword>
<feature type="signal peptide" evidence="8">
    <location>
        <begin position="1"/>
        <end position="21"/>
    </location>
</feature>
<keyword evidence="2" id="KW-0378">Hydrolase</keyword>
<dbReference type="GO" id="GO:0030245">
    <property type="term" value="P:cellulose catabolic process"/>
    <property type="evidence" value="ECO:0007669"/>
    <property type="project" value="UniProtKB-KW"/>
</dbReference>
<evidence type="ECO:0000256" key="5">
    <source>
        <dbReference type="ARBA" id="ARBA00023295"/>
    </source>
</evidence>
<dbReference type="InterPro" id="IPR015943">
    <property type="entry name" value="WD40/YVTN_repeat-like_dom_sf"/>
</dbReference>
<dbReference type="RefSeq" id="XP_007388891.1">
    <property type="nucleotide sequence ID" value="XM_007388829.1"/>
</dbReference>
<dbReference type="GO" id="GO:0010411">
    <property type="term" value="P:xyloglucan metabolic process"/>
    <property type="evidence" value="ECO:0007669"/>
    <property type="project" value="TreeGrafter"/>
</dbReference>
<dbReference type="Gene3D" id="2.130.10.10">
    <property type="entry name" value="YVTN repeat-like/Quinoprotein amine dehydrogenase"/>
    <property type="match status" value="2"/>
</dbReference>
<keyword evidence="3" id="KW-0136">Cellulose degradation</keyword>
<proteinExistence type="inferred from homology"/>
<accession>R7S0U7</accession>
<name>R7S0U7_PUNST</name>
<keyword evidence="10" id="KW-1185">Reference proteome</keyword>
<evidence type="ECO:0000256" key="3">
    <source>
        <dbReference type="ARBA" id="ARBA00023001"/>
    </source>
</evidence>
<dbReference type="GeneID" id="18877626"/>
<keyword evidence="4" id="KW-0119">Carbohydrate metabolism</keyword>
<feature type="chain" id="PRO_5004455248" evidence="8">
    <location>
        <begin position="22"/>
        <end position="755"/>
    </location>
</feature>
<dbReference type="FunFam" id="2.130.10.10:FF:000534">
    <property type="entry name" value="Xyloglucanase Xgh74A"/>
    <property type="match status" value="1"/>
</dbReference>
<dbReference type="GO" id="GO:0016798">
    <property type="term" value="F:hydrolase activity, acting on glycosyl bonds"/>
    <property type="evidence" value="ECO:0007669"/>
    <property type="project" value="UniProtKB-KW"/>
</dbReference>
<dbReference type="OrthoDB" id="2151161at2759"/>
<reference evidence="10" key="1">
    <citation type="journal article" date="2012" name="Science">
        <title>The Paleozoic origin of enzymatic lignin decomposition reconstructed from 31 fungal genomes.</title>
        <authorList>
            <person name="Floudas D."/>
            <person name="Binder M."/>
            <person name="Riley R."/>
            <person name="Barry K."/>
            <person name="Blanchette R.A."/>
            <person name="Henrissat B."/>
            <person name="Martinez A.T."/>
            <person name="Otillar R."/>
            <person name="Spatafora J.W."/>
            <person name="Yadav J.S."/>
            <person name="Aerts A."/>
            <person name="Benoit I."/>
            <person name="Boyd A."/>
            <person name="Carlson A."/>
            <person name="Copeland A."/>
            <person name="Coutinho P.M."/>
            <person name="de Vries R.P."/>
            <person name="Ferreira P."/>
            <person name="Findley K."/>
            <person name="Foster B."/>
            <person name="Gaskell J."/>
            <person name="Glotzer D."/>
            <person name="Gorecki P."/>
            <person name="Heitman J."/>
            <person name="Hesse C."/>
            <person name="Hori C."/>
            <person name="Igarashi K."/>
            <person name="Jurgens J.A."/>
            <person name="Kallen N."/>
            <person name="Kersten P."/>
            <person name="Kohler A."/>
            <person name="Kuees U."/>
            <person name="Kumar T.K.A."/>
            <person name="Kuo A."/>
            <person name="LaButti K."/>
            <person name="Larrondo L.F."/>
            <person name="Lindquist E."/>
            <person name="Ling A."/>
            <person name="Lombard V."/>
            <person name="Lucas S."/>
            <person name="Lundell T."/>
            <person name="Martin R."/>
            <person name="McLaughlin D.J."/>
            <person name="Morgenstern I."/>
            <person name="Morin E."/>
            <person name="Murat C."/>
            <person name="Nagy L.G."/>
            <person name="Nolan M."/>
            <person name="Ohm R.A."/>
            <person name="Patyshakuliyeva A."/>
            <person name="Rokas A."/>
            <person name="Ruiz-Duenas F.J."/>
            <person name="Sabat G."/>
            <person name="Salamov A."/>
            <person name="Samejima M."/>
            <person name="Schmutz J."/>
            <person name="Slot J.C."/>
            <person name="St John F."/>
            <person name="Stenlid J."/>
            <person name="Sun H."/>
            <person name="Sun S."/>
            <person name="Syed K."/>
            <person name="Tsang A."/>
            <person name="Wiebenga A."/>
            <person name="Young D."/>
            <person name="Pisabarro A."/>
            <person name="Eastwood D.C."/>
            <person name="Martin F."/>
            <person name="Cullen D."/>
            <person name="Grigoriev I.V."/>
            <person name="Hibbett D.S."/>
        </authorList>
    </citation>
    <scope>NUCLEOTIDE SEQUENCE [LARGE SCALE GENOMIC DNA]</scope>
    <source>
        <strain evidence="10">HHB-11173 SS5</strain>
    </source>
</reference>
<sequence>MMFTAALLSVAPLAFAALVDAIVTQGSYTWKNVKIGGGGGFVPNIVFNTEEKGLAYARTDIGGVYRLNPDDSWTPLTDFANDTYWGFWGSDALATDPVDPNNLYIATGMYTNSWDPNNGHILKSTNRGASFTAFPLPFKVGGNDPGRGMGERLAIDPNNNKILFFGARSGHGLWKSTNSGETWTNVTSFPSVGTYVQDPTDPSGLGSDIMGIAWVTFDHVSADSKTSTGSKRIFVGVANMGADNVFVSEDAGVTWKAVSGQNSTFIPHHGVLSPKEGPALYLPYANGIGPYDGTAGYVKKYFINNSTWVDITPAQGIADNAYGYGGLSVDLQRPGTVMVAPLNEWYPDADIYRSTDGGNSWTGLFTTSYPPPDYQLFVNRSYNYDVSKAPWITTFATGDTKHIGWMIEGLSIDPFDSNHWLYGTGLTLYGGHDLLNWDAAPRKNVTVASLADGIEETAVQGLSAPLSGPLLLSAVGDVGSFRHTSLTTPPTENANPIWAGTASDVDYAGGAPSNLVRLAGIAGQPIATSNDSGVTWTPLSTASSTASGGKIAISADGSTIVWSQASGLSGPQYSANGGAFAAPAGLPSSALVVADKLNTSVFYAISGKSFYVSADGAKTFTQTSTLGTAQSSTAIAASPFKAGELFVSTSAGVFHSTDFGKTLTSIPGATNAWDIAVGVPKTKSARTPPVLFASATISGVNSVYRTDDLGANWVKVADVAHGFGSASGLVLAADARVYGRVFVGTNGRGIFYGEV</sequence>
<keyword evidence="1 8" id="KW-0732">Signal</keyword>
<dbReference type="EMBL" id="JH687558">
    <property type="protein sequence ID" value="EIN03833.1"/>
    <property type="molecule type" value="Genomic_DNA"/>
</dbReference>
<protein>
    <submittedName>
        <fullName evidence="9">CEL6 protein</fullName>
    </submittedName>
</protein>
<dbReference type="HOGENOM" id="CLU_004180_1_1_1"/>
<dbReference type="Proteomes" id="UP000054196">
    <property type="component" value="Unassembled WGS sequence"/>
</dbReference>
<evidence type="ECO:0000256" key="8">
    <source>
        <dbReference type="SAM" id="SignalP"/>
    </source>
</evidence>
<organism evidence="9 10">
    <name type="scientific">Punctularia strigosozonata (strain HHB-11173)</name>
    <name type="common">White-rot fungus</name>
    <dbReference type="NCBI Taxonomy" id="741275"/>
    <lineage>
        <taxon>Eukaryota</taxon>
        <taxon>Fungi</taxon>
        <taxon>Dikarya</taxon>
        <taxon>Basidiomycota</taxon>
        <taxon>Agaricomycotina</taxon>
        <taxon>Agaricomycetes</taxon>
        <taxon>Corticiales</taxon>
        <taxon>Punctulariaceae</taxon>
        <taxon>Punctularia</taxon>
    </lineage>
</organism>
<dbReference type="PANTHER" id="PTHR43739:SF2">
    <property type="entry name" value="OLIGOXYLOGLUCAN-REDUCING END-SPECIFIC XYLOGLUCANASE-RELATED"/>
    <property type="match status" value="1"/>
</dbReference>
<dbReference type="AlphaFoldDB" id="R7S0U7"/>
<dbReference type="PANTHER" id="PTHR43739">
    <property type="entry name" value="XYLOGLUCANASE (EUROFUNG)"/>
    <property type="match status" value="1"/>
</dbReference>
<gene>
    <name evidence="9" type="ORF">PUNSTDRAFT_123112</name>
</gene>
<evidence type="ECO:0000256" key="7">
    <source>
        <dbReference type="ARBA" id="ARBA00037986"/>
    </source>
</evidence>
<dbReference type="KEGG" id="psq:PUNSTDRAFT_123112"/>
<dbReference type="OMA" id="WYPDADI"/>
<evidence type="ECO:0000313" key="10">
    <source>
        <dbReference type="Proteomes" id="UP000054196"/>
    </source>
</evidence>
<evidence type="ECO:0000256" key="4">
    <source>
        <dbReference type="ARBA" id="ARBA00023277"/>
    </source>
</evidence>
<keyword evidence="5" id="KW-0326">Glycosidase</keyword>
<dbReference type="InterPro" id="IPR052025">
    <property type="entry name" value="Xyloglucanase_GH74"/>
</dbReference>